<dbReference type="InterPro" id="IPR014777">
    <property type="entry name" value="4pyrrole_Mease_sub1"/>
</dbReference>
<reference evidence="8" key="1">
    <citation type="submission" date="2020-08" db="EMBL/GenBank/DDBJ databases">
        <title>Genomic insights into the carbon and energy metabolism of the first obligate autotrophic acetogenic bacterium Aceticella autotrophica gen. nov., sp. nov.</title>
        <authorList>
            <person name="Toshchakov S.V."/>
            <person name="Elcheninov A.G."/>
            <person name="Kublanov I.V."/>
            <person name="Frolov E.N."/>
            <person name="Lebedinsky A.V."/>
        </authorList>
    </citation>
    <scope>NUCLEOTIDE SEQUENCE</scope>
    <source>
        <strain evidence="8">3443-3Ac</strain>
    </source>
</reference>
<evidence type="ECO:0000256" key="2">
    <source>
        <dbReference type="ARBA" id="ARBA00005879"/>
    </source>
</evidence>
<dbReference type="EC" id="2.1.1.133" evidence="8"/>
<dbReference type="InterPro" id="IPR006362">
    <property type="entry name" value="Cbl_synth_CobM/CibF"/>
</dbReference>
<comment type="similarity">
    <text evidence="2">Belongs to the precorrin methyltransferase family.</text>
</comment>
<evidence type="ECO:0000313" key="9">
    <source>
        <dbReference type="Proteomes" id="UP000671913"/>
    </source>
</evidence>
<dbReference type="Gene3D" id="3.40.1010.10">
    <property type="entry name" value="Cobalt-precorrin-4 Transmethylase, Domain 1"/>
    <property type="match status" value="1"/>
</dbReference>
<dbReference type="InterPro" id="IPR050161">
    <property type="entry name" value="Siro_Cobalamin_biosynth"/>
</dbReference>
<evidence type="ECO:0000259" key="7">
    <source>
        <dbReference type="Pfam" id="PF00590"/>
    </source>
</evidence>
<dbReference type="InterPro" id="IPR003043">
    <property type="entry name" value="Uropor_MeTrfase_CS"/>
</dbReference>
<evidence type="ECO:0000256" key="3">
    <source>
        <dbReference type="ARBA" id="ARBA00022573"/>
    </source>
</evidence>
<evidence type="ECO:0000256" key="1">
    <source>
        <dbReference type="ARBA" id="ARBA00004953"/>
    </source>
</evidence>
<proteinExistence type="inferred from homology"/>
<dbReference type="InterPro" id="IPR035996">
    <property type="entry name" value="4pyrrol_Methylase_sf"/>
</dbReference>
<gene>
    <name evidence="8" type="primary">cobM</name>
    <name evidence="8" type="ORF">ACETAC_04325</name>
</gene>
<dbReference type="PROSITE" id="PS00839">
    <property type="entry name" value="SUMT_1"/>
    <property type="match status" value="1"/>
</dbReference>
<keyword evidence="5 8" id="KW-0808">Transferase</keyword>
<dbReference type="GO" id="GO:0009236">
    <property type="term" value="P:cobalamin biosynthetic process"/>
    <property type="evidence" value="ECO:0007669"/>
    <property type="project" value="UniProtKB-KW"/>
</dbReference>
<accession>A0A975AX30</accession>
<keyword evidence="9" id="KW-1185">Reference proteome</keyword>
<dbReference type="SUPFAM" id="SSF53790">
    <property type="entry name" value="Tetrapyrrole methylase"/>
    <property type="match status" value="1"/>
</dbReference>
<keyword evidence="6" id="KW-0949">S-adenosyl-L-methionine</keyword>
<evidence type="ECO:0000256" key="6">
    <source>
        <dbReference type="ARBA" id="ARBA00022691"/>
    </source>
</evidence>
<dbReference type="CDD" id="cd11641">
    <property type="entry name" value="Precorrin-4_C11-MT"/>
    <property type="match status" value="1"/>
</dbReference>
<name>A0A975AX30_9THEO</name>
<dbReference type="RefSeq" id="WP_284680823.1">
    <property type="nucleotide sequence ID" value="NZ_CP060096.1"/>
</dbReference>
<dbReference type="InterPro" id="IPR000878">
    <property type="entry name" value="4pyrrol_Mease"/>
</dbReference>
<evidence type="ECO:0000256" key="5">
    <source>
        <dbReference type="ARBA" id="ARBA00022679"/>
    </source>
</evidence>
<dbReference type="PANTHER" id="PTHR45790:SF4">
    <property type="entry name" value="COBALT-PRECORRIN-4 C(11)-METHYLTRANSFERASE"/>
    <property type="match status" value="1"/>
</dbReference>
<evidence type="ECO:0000313" key="8">
    <source>
        <dbReference type="EMBL" id="QSZ28085.1"/>
    </source>
</evidence>
<dbReference type="AlphaFoldDB" id="A0A975AX30"/>
<dbReference type="Gene3D" id="3.30.950.10">
    <property type="entry name" value="Methyltransferase, Cobalt-precorrin-4 Transmethylase, Domain 2"/>
    <property type="match status" value="1"/>
</dbReference>
<dbReference type="NCBIfam" id="TIGR01465">
    <property type="entry name" value="cobM_cbiF"/>
    <property type="match status" value="1"/>
</dbReference>
<dbReference type="GO" id="GO:0046026">
    <property type="term" value="F:precorrin-4 C11-methyltransferase activity"/>
    <property type="evidence" value="ECO:0007669"/>
    <property type="project" value="UniProtKB-EC"/>
</dbReference>
<feature type="domain" description="Tetrapyrrole methylase" evidence="7">
    <location>
        <begin position="1"/>
        <end position="206"/>
    </location>
</feature>
<dbReference type="EMBL" id="CP060096">
    <property type="protein sequence ID" value="QSZ28085.1"/>
    <property type="molecule type" value="Genomic_DNA"/>
</dbReference>
<dbReference type="PANTHER" id="PTHR45790">
    <property type="entry name" value="SIROHEME SYNTHASE-RELATED"/>
    <property type="match status" value="1"/>
</dbReference>
<dbReference type="Proteomes" id="UP000671913">
    <property type="component" value="Chromosome"/>
</dbReference>
<dbReference type="GO" id="GO:0032259">
    <property type="term" value="P:methylation"/>
    <property type="evidence" value="ECO:0007669"/>
    <property type="project" value="UniProtKB-KW"/>
</dbReference>
<dbReference type="Pfam" id="PF00590">
    <property type="entry name" value="TP_methylase"/>
    <property type="match status" value="1"/>
</dbReference>
<sequence>MIYFIGAGPGDPELITVKGMKLIQSCGVVIYAGSLVNKEILKYAKKDASIYNSASMSLDEIIDIMKEAHNKGIDVARVHTGDPTIYGAIREQMQELDGLGIPYEVIPGVSSFTAAASVLKKELTLPEVSQTIIITRAEGRTPVPQEQTLRSLSKHKATMAIFLSVQDIDKVVEDLKEGYSEDTPVAVVYKATWEDELIFEGTLKNIAEKVKENDINKTAMILIGDFLGDIKEYSKLYDAAFSHNYRKA</sequence>
<protein>
    <submittedName>
        <fullName evidence="8">Precorrin-4 C(11)-methyltransferase</fullName>
        <ecNumber evidence="8">2.1.1.133</ecNumber>
    </submittedName>
</protein>
<comment type="pathway">
    <text evidence="1">Cofactor biosynthesis; adenosylcobalamin biosynthesis.</text>
</comment>
<dbReference type="InterPro" id="IPR014776">
    <property type="entry name" value="4pyrrole_Mease_sub2"/>
</dbReference>
<keyword evidence="3" id="KW-0169">Cobalamin biosynthesis</keyword>
<organism evidence="8 9">
    <name type="scientific">Aceticella autotrophica</name>
    <dbReference type="NCBI Taxonomy" id="2755338"/>
    <lineage>
        <taxon>Bacteria</taxon>
        <taxon>Bacillati</taxon>
        <taxon>Bacillota</taxon>
        <taxon>Clostridia</taxon>
        <taxon>Thermoanaerobacterales</taxon>
        <taxon>Thermoanaerobacteraceae</taxon>
        <taxon>Aceticella</taxon>
    </lineage>
</organism>
<dbReference type="KEGG" id="aaut:ACETAC_04325"/>
<evidence type="ECO:0000256" key="4">
    <source>
        <dbReference type="ARBA" id="ARBA00022603"/>
    </source>
</evidence>
<keyword evidence="4 8" id="KW-0489">Methyltransferase</keyword>